<dbReference type="Proteomes" id="UP000572817">
    <property type="component" value="Unassembled WGS sequence"/>
</dbReference>
<evidence type="ECO:0000259" key="11">
    <source>
        <dbReference type="Pfam" id="PF01179"/>
    </source>
</evidence>
<evidence type="ECO:0000313" key="13">
    <source>
        <dbReference type="EMBL" id="KAF4302247.1"/>
    </source>
</evidence>
<evidence type="ECO:0000256" key="4">
    <source>
        <dbReference type="ARBA" id="ARBA00022772"/>
    </source>
</evidence>
<gene>
    <name evidence="13" type="ORF">GTA08_BOTSDO09755</name>
</gene>
<comment type="cofactor">
    <cofactor evidence="1">
        <name>Cu cation</name>
        <dbReference type="ChEBI" id="CHEBI:23378"/>
    </cofactor>
</comment>
<dbReference type="SUPFAM" id="SSF54416">
    <property type="entry name" value="Amine oxidase N-terminal region"/>
    <property type="match status" value="2"/>
</dbReference>
<sequence>MSDLTPHSFDPATAEEISSAATLVKNFFNGVPLHFKSAGINEPPKQSMLEHLDAEHNGRPLLLVPRCIFMMWYIKNAPRLFEGLVDVTHSKVVYHKELPRDFHGPVDRQELNQAAEGVMADEGVQREIRRLKIDNTAVVLDPWDYGVDGHETRERQTQVFMYMRNPKNNDPDSNHYSFPLDFMVIVDLCAMKVKRIVRLPLGSDATTTPLGSDVPHPKVDPVEPEYVHHLQKVSPRTTLKPYQVVQPEGASFTVTGHLIEWEKWRFRVGFNWREGMTLHDLSFDGKSNFYRLSLSEMFVPYGDPRNHIYRKGAFDLGNVGAGVTANNLQLGCDCLGMIKYIDGCVINPDGTPAPRPNAICIHEVDNGIQWKHTNHRTGKAVVVRKRQLVLQTIITVANYEYIFAWHLDQAGELTFETRATGILSTQPIAAGAKVPWGTRVADGVMAPYHQHLFNLRIDPAICGHANTLTRTDSVALPWDETLNPLGTGYVTEETPIQRAGPLADSVAAGRVFKIVNERATNPVSLTPVGYKLVPHRSQMLLARPGSWHARRSEFATHPLWVTPHRDGQLFPAGDYTNQSLGGHGIAAWCDPESPYNRDRPRDNAQPGREGVRDRDIVVWHTYGLTHNPRVEDFPIMPAETVQIHLKPYNFCEFNPTNDVAPSTQEKNRSQEYRAPEETGEVAVRGKVCCQSSL</sequence>
<dbReference type="Pfam" id="PF01179">
    <property type="entry name" value="Cu_amine_oxid"/>
    <property type="match status" value="1"/>
</dbReference>
<feature type="region of interest" description="Disordered" evidence="10">
    <location>
        <begin position="590"/>
        <end position="612"/>
    </location>
</feature>
<evidence type="ECO:0000256" key="10">
    <source>
        <dbReference type="SAM" id="MobiDB-lite"/>
    </source>
</evidence>
<dbReference type="InterPro" id="IPR000269">
    <property type="entry name" value="Cu_amine_oxidase"/>
</dbReference>
<keyword evidence="4 7" id="KW-0801">TPQ</keyword>
<dbReference type="SUPFAM" id="SSF49998">
    <property type="entry name" value="Amine oxidase catalytic domain"/>
    <property type="match status" value="1"/>
</dbReference>
<evidence type="ECO:0000256" key="1">
    <source>
        <dbReference type="ARBA" id="ARBA00001935"/>
    </source>
</evidence>
<comment type="caution">
    <text evidence="13">The sequence shown here is derived from an EMBL/GenBank/DDBJ whole genome shotgun (WGS) entry which is preliminary data.</text>
</comment>
<dbReference type="InterPro" id="IPR049948">
    <property type="entry name" value="Cu_Am_ox_TPQ-bd"/>
</dbReference>
<dbReference type="Gene3D" id="2.70.98.20">
    <property type="entry name" value="Copper amine oxidase, catalytic domain"/>
    <property type="match status" value="1"/>
</dbReference>
<evidence type="ECO:0000256" key="5">
    <source>
        <dbReference type="ARBA" id="ARBA00023002"/>
    </source>
</evidence>
<feature type="domain" description="Copper amine oxidase catalytic" evidence="11">
    <location>
        <begin position="243"/>
        <end position="656"/>
    </location>
</feature>
<evidence type="ECO:0000256" key="9">
    <source>
        <dbReference type="RuleBase" id="RU000672"/>
    </source>
</evidence>
<accession>A0A8H4N411</accession>
<feature type="region of interest" description="Disordered" evidence="10">
    <location>
        <begin position="656"/>
        <end position="677"/>
    </location>
</feature>
<dbReference type="InterPro" id="IPR036460">
    <property type="entry name" value="Cu_amine_oxidase_C_sf"/>
</dbReference>
<feature type="compositionally biased region" description="Basic and acidic residues" evidence="10">
    <location>
        <begin position="665"/>
        <end position="676"/>
    </location>
</feature>
<organism evidence="13 14">
    <name type="scientific">Botryosphaeria dothidea</name>
    <dbReference type="NCBI Taxonomy" id="55169"/>
    <lineage>
        <taxon>Eukaryota</taxon>
        <taxon>Fungi</taxon>
        <taxon>Dikarya</taxon>
        <taxon>Ascomycota</taxon>
        <taxon>Pezizomycotina</taxon>
        <taxon>Dothideomycetes</taxon>
        <taxon>Dothideomycetes incertae sedis</taxon>
        <taxon>Botryosphaeriales</taxon>
        <taxon>Botryosphaeriaceae</taxon>
        <taxon>Botryosphaeria</taxon>
    </lineage>
</organism>
<evidence type="ECO:0000256" key="3">
    <source>
        <dbReference type="ARBA" id="ARBA00022723"/>
    </source>
</evidence>
<comment type="cofactor">
    <cofactor evidence="9">
        <name>Cu cation</name>
        <dbReference type="ChEBI" id="CHEBI:23378"/>
    </cofactor>
    <text evidence="9">Contains 1 topaquinone per subunit.</text>
</comment>
<reference evidence="13" key="1">
    <citation type="submission" date="2020-04" db="EMBL/GenBank/DDBJ databases">
        <title>Genome Assembly and Annotation of Botryosphaeria dothidea sdau 11-99, a Latent Pathogen of Apple Fruit Ring Rot in China.</title>
        <authorList>
            <person name="Yu C."/>
            <person name="Diao Y."/>
            <person name="Lu Q."/>
            <person name="Zhao J."/>
            <person name="Cui S."/>
            <person name="Peng C."/>
            <person name="He B."/>
            <person name="Liu H."/>
        </authorList>
    </citation>
    <scope>NUCLEOTIDE SEQUENCE [LARGE SCALE GENOMIC DNA]</scope>
    <source>
        <strain evidence="13">Sdau11-99</strain>
    </source>
</reference>
<dbReference type="Gene3D" id="3.10.450.40">
    <property type="match status" value="2"/>
</dbReference>
<dbReference type="InterPro" id="IPR016182">
    <property type="entry name" value="Cu_amine_oxidase_N-reg"/>
</dbReference>
<evidence type="ECO:0000256" key="7">
    <source>
        <dbReference type="PIRSR" id="PIRSR600269-50"/>
    </source>
</evidence>
<evidence type="ECO:0000256" key="6">
    <source>
        <dbReference type="ARBA" id="ARBA00023008"/>
    </source>
</evidence>
<dbReference type="GO" id="GO:0005507">
    <property type="term" value="F:copper ion binding"/>
    <property type="evidence" value="ECO:0007669"/>
    <property type="project" value="InterPro"/>
</dbReference>
<dbReference type="InterPro" id="IPR015798">
    <property type="entry name" value="Cu_amine_oxidase_C"/>
</dbReference>
<feature type="modified residue" description="2',4',5'-topaquinone" evidence="8">
    <location>
        <position position="399"/>
    </location>
</feature>
<keyword evidence="14" id="KW-1185">Reference proteome</keyword>
<dbReference type="PROSITE" id="PS01164">
    <property type="entry name" value="COPPER_AMINE_OXID_1"/>
    <property type="match status" value="1"/>
</dbReference>
<feature type="active site" description="Schiff-base intermediate with substrate; via topaquinone" evidence="7">
    <location>
        <position position="399"/>
    </location>
</feature>
<comment type="PTM">
    <text evidence="8 9">Topaquinone (TPQ) is generated by copper-dependent autoxidation of a specific tyrosyl residue.</text>
</comment>
<dbReference type="OrthoDB" id="5379943at2759"/>
<proteinExistence type="inferred from homology"/>
<protein>
    <recommendedName>
        <fullName evidence="9">Amine oxidase</fullName>
        <ecNumber evidence="9">1.4.3.-</ecNumber>
    </recommendedName>
</protein>
<keyword evidence="5 9" id="KW-0560">Oxidoreductase</keyword>
<dbReference type="InterPro" id="IPR015802">
    <property type="entry name" value="Cu_amine_oxidase_N3"/>
</dbReference>
<dbReference type="PANTHER" id="PTHR10638">
    <property type="entry name" value="COPPER AMINE OXIDASE"/>
    <property type="match status" value="1"/>
</dbReference>
<evidence type="ECO:0000256" key="2">
    <source>
        <dbReference type="ARBA" id="ARBA00007983"/>
    </source>
</evidence>
<feature type="active site" description="Proton acceptor" evidence="7">
    <location>
        <position position="315"/>
    </location>
</feature>
<dbReference type="EMBL" id="WWBZ02000073">
    <property type="protein sequence ID" value="KAF4302247.1"/>
    <property type="molecule type" value="Genomic_DNA"/>
</dbReference>
<dbReference type="GO" id="GO:0009308">
    <property type="term" value="P:amine metabolic process"/>
    <property type="evidence" value="ECO:0007669"/>
    <property type="project" value="UniProtKB-UniRule"/>
</dbReference>
<dbReference type="GO" id="GO:0048038">
    <property type="term" value="F:quinone binding"/>
    <property type="evidence" value="ECO:0007669"/>
    <property type="project" value="InterPro"/>
</dbReference>
<feature type="domain" description="Copper amine oxidase N3-terminal" evidence="12">
    <location>
        <begin position="105"/>
        <end position="196"/>
    </location>
</feature>
<dbReference type="EC" id="1.4.3.-" evidence="9"/>
<name>A0A8H4N411_9PEZI</name>
<dbReference type="Pfam" id="PF02728">
    <property type="entry name" value="Cu_amine_oxidN3"/>
    <property type="match status" value="1"/>
</dbReference>
<keyword evidence="6 9" id="KW-0186">Copper</keyword>
<comment type="similarity">
    <text evidence="2 9">Belongs to the copper/topaquinone oxidase family.</text>
</comment>
<evidence type="ECO:0000259" key="12">
    <source>
        <dbReference type="Pfam" id="PF02728"/>
    </source>
</evidence>
<dbReference type="AlphaFoldDB" id="A0A8H4N411"/>
<dbReference type="GO" id="GO:0008131">
    <property type="term" value="F:primary methylamine oxidase activity"/>
    <property type="evidence" value="ECO:0007669"/>
    <property type="project" value="InterPro"/>
</dbReference>
<evidence type="ECO:0000256" key="8">
    <source>
        <dbReference type="PIRSR" id="PIRSR600269-51"/>
    </source>
</evidence>
<dbReference type="PANTHER" id="PTHR10638:SF33">
    <property type="entry name" value="AMINE OXIDASE"/>
    <property type="match status" value="1"/>
</dbReference>
<keyword evidence="3 9" id="KW-0479">Metal-binding</keyword>
<evidence type="ECO:0000313" key="14">
    <source>
        <dbReference type="Proteomes" id="UP000572817"/>
    </source>
</evidence>